<reference evidence="1" key="1">
    <citation type="submission" date="2023-05" db="EMBL/GenBank/DDBJ databases">
        <authorList>
            <person name="Stuckert A."/>
        </authorList>
    </citation>
    <scope>NUCLEOTIDE SEQUENCE</scope>
</reference>
<comment type="caution">
    <text evidence="1">The sequence shown here is derived from an EMBL/GenBank/DDBJ whole genome shotgun (WGS) entry which is preliminary data.</text>
</comment>
<organism evidence="1 2">
    <name type="scientific">Staurois parvus</name>
    <dbReference type="NCBI Taxonomy" id="386267"/>
    <lineage>
        <taxon>Eukaryota</taxon>
        <taxon>Metazoa</taxon>
        <taxon>Chordata</taxon>
        <taxon>Craniata</taxon>
        <taxon>Vertebrata</taxon>
        <taxon>Euteleostomi</taxon>
        <taxon>Amphibia</taxon>
        <taxon>Batrachia</taxon>
        <taxon>Anura</taxon>
        <taxon>Neobatrachia</taxon>
        <taxon>Ranoidea</taxon>
        <taxon>Ranidae</taxon>
        <taxon>Staurois</taxon>
    </lineage>
</organism>
<evidence type="ECO:0000313" key="2">
    <source>
        <dbReference type="Proteomes" id="UP001162483"/>
    </source>
</evidence>
<evidence type="ECO:0000313" key="1">
    <source>
        <dbReference type="EMBL" id="CAI9611597.1"/>
    </source>
</evidence>
<accession>A0ABN9GRW9</accession>
<name>A0ABN9GRW9_9NEOB</name>
<keyword evidence="2" id="KW-1185">Reference proteome</keyword>
<gene>
    <name evidence="1" type="ORF">SPARVUS_LOCUS14580357</name>
</gene>
<proteinExistence type="predicted"/>
<dbReference type="EMBL" id="CATNWA010019150">
    <property type="protein sequence ID" value="CAI9611597.1"/>
    <property type="molecule type" value="Genomic_DNA"/>
</dbReference>
<dbReference type="Proteomes" id="UP001162483">
    <property type="component" value="Unassembled WGS sequence"/>
</dbReference>
<protein>
    <submittedName>
        <fullName evidence="1">Uncharacterized protein</fullName>
    </submittedName>
</protein>
<sequence>MTSLSWWCWFPPQCPPLRYQPLSLPGVPQPCTALRRTPHHHPPSLGIRTVS</sequence>